<accession>A0ABW5SBF0</accession>
<name>A0ABW5SBF0_9FLAO</name>
<dbReference type="Pfam" id="PF02899">
    <property type="entry name" value="Phage_int_SAM_1"/>
    <property type="match status" value="1"/>
</dbReference>
<comment type="caution">
    <text evidence="12">The sequence shown here is derived from an EMBL/GenBank/DDBJ whole genome shotgun (WGS) entry which is preliminary data.</text>
</comment>
<evidence type="ECO:0000256" key="9">
    <source>
        <dbReference type="PROSITE-ProRule" id="PRU01248"/>
    </source>
</evidence>
<evidence type="ECO:0000259" key="10">
    <source>
        <dbReference type="PROSITE" id="PS51898"/>
    </source>
</evidence>
<gene>
    <name evidence="12" type="ORF">ACFSQ0_01550</name>
</gene>
<keyword evidence="13" id="KW-1185">Reference proteome</keyword>
<dbReference type="InterPro" id="IPR050090">
    <property type="entry name" value="Tyrosine_recombinase_XerCD"/>
</dbReference>
<dbReference type="InterPro" id="IPR010998">
    <property type="entry name" value="Integrase_recombinase_N"/>
</dbReference>
<evidence type="ECO:0000259" key="11">
    <source>
        <dbReference type="PROSITE" id="PS51900"/>
    </source>
</evidence>
<evidence type="ECO:0000256" key="3">
    <source>
        <dbReference type="ARBA" id="ARBA00022618"/>
    </source>
</evidence>
<dbReference type="PANTHER" id="PTHR30349">
    <property type="entry name" value="PHAGE INTEGRASE-RELATED"/>
    <property type="match status" value="1"/>
</dbReference>
<evidence type="ECO:0000256" key="5">
    <source>
        <dbReference type="ARBA" id="ARBA00022908"/>
    </source>
</evidence>
<keyword evidence="4" id="KW-0159">Chromosome partition</keyword>
<evidence type="ECO:0000256" key="2">
    <source>
        <dbReference type="ARBA" id="ARBA00022490"/>
    </source>
</evidence>
<dbReference type="PROSITE" id="PS51900">
    <property type="entry name" value="CB"/>
    <property type="match status" value="1"/>
</dbReference>
<evidence type="ECO:0000313" key="12">
    <source>
        <dbReference type="EMBL" id="MFD2696664.1"/>
    </source>
</evidence>
<evidence type="ECO:0000256" key="4">
    <source>
        <dbReference type="ARBA" id="ARBA00022829"/>
    </source>
</evidence>
<keyword evidence="3" id="KW-0132">Cell division</keyword>
<keyword evidence="7" id="KW-0233">DNA recombination</keyword>
<evidence type="ECO:0000256" key="7">
    <source>
        <dbReference type="ARBA" id="ARBA00023172"/>
    </source>
</evidence>
<dbReference type="Gene3D" id="1.10.150.130">
    <property type="match status" value="1"/>
</dbReference>
<keyword evidence="2" id="KW-0963">Cytoplasm</keyword>
<comment type="subcellular location">
    <subcellularLocation>
        <location evidence="1">Cytoplasm</location>
    </subcellularLocation>
</comment>
<dbReference type="InterPro" id="IPR004107">
    <property type="entry name" value="Integrase_SAM-like_N"/>
</dbReference>
<organism evidence="12 13">
    <name type="scientific">Mesonia sediminis</name>
    <dbReference type="NCBI Taxonomy" id="1703946"/>
    <lineage>
        <taxon>Bacteria</taxon>
        <taxon>Pseudomonadati</taxon>
        <taxon>Bacteroidota</taxon>
        <taxon>Flavobacteriia</taxon>
        <taxon>Flavobacteriales</taxon>
        <taxon>Flavobacteriaceae</taxon>
        <taxon>Mesonia</taxon>
    </lineage>
</organism>
<keyword evidence="5" id="KW-0229">DNA integration</keyword>
<sequence>MDAIQKFLDYLKVEKNYSSHTLMAYKNDLVGFEQYLQKIKPDASIVKATYSSCRGWLVALSQRGLDNRSINRKVSTLRSFYFFLLKIREIEKSPLSQHKPIKVKKNLRVPFSKEEMKRVFDSLAIDSFSDARDRLLIELFYATGMRRAELINLHLVDLDLSQMTVNVLGKRNKERRIPLLNSLVVPIEAYLKFRKDHLAHIKQESTYLFITDSGNPVYADWVYKRVNQIFKTFSQKKVCSPHILRHSFATHLLTEGANIQEIKELLGHSSLASTEVYAKNDIQGLRKVYLSAHPRSK</sequence>
<keyword evidence="6 9" id="KW-0238">DNA-binding</keyword>
<reference evidence="13" key="1">
    <citation type="journal article" date="2019" name="Int. J. Syst. Evol. Microbiol.">
        <title>The Global Catalogue of Microorganisms (GCM) 10K type strain sequencing project: providing services to taxonomists for standard genome sequencing and annotation.</title>
        <authorList>
            <consortium name="The Broad Institute Genomics Platform"/>
            <consortium name="The Broad Institute Genome Sequencing Center for Infectious Disease"/>
            <person name="Wu L."/>
            <person name="Ma J."/>
        </authorList>
    </citation>
    <scope>NUCLEOTIDE SEQUENCE [LARGE SCALE GENOMIC DNA]</scope>
    <source>
        <strain evidence="13">KCTC 42255</strain>
    </source>
</reference>
<dbReference type="Gene3D" id="1.10.443.10">
    <property type="entry name" value="Intergrase catalytic core"/>
    <property type="match status" value="1"/>
</dbReference>
<dbReference type="PANTHER" id="PTHR30349:SF77">
    <property type="entry name" value="TYROSINE RECOMBINASE XERC"/>
    <property type="match status" value="1"/>
</dbReference>
<evidence type="ECO:0000256" key="8">
    <source>
        <dbReference type="ARBA" id="ARBA00023306"/>
    </source>
</evidence>
<evidence type="ECO:0000313" key="13">
    <source>
        <dbReference type="Proteomes" id="UP001597357"/>
    </source>
</evidence>
<evidence type="ECO:0000256" key="6">
    <source>
        <dbReference type="ARBA" id="ARBA00023125"/>
    </source>
</evidence>
<dbReference type="InterPro" id="IPR044068">
    <property type="entry name" value="CB"/>
</dbReference>
<dbReference type="EMBL" id="JBHULZ010000008">
    <property type="protein sequence ID" value="MFD2696664.1"/>
    <property type="molecule type" value="Genomic_DNA"/>
</dbReference>
<proteinExistence type="predicted"/>
<keyword evidence="8" id="KW-0131">Cell cycle</keyword>
<feature type="domain" description="Core-binding (CB)" evidence="11">
    <location>
        <begin position="1"/>
        <end position="85"/>
    </location>
</feature>
<dbReference type="SUPFAM" id="SSF56349">
    <property type="entry name" value="DNA breaking-rejoining enzymes"/>
    <property type="match status" value="1"/>
</dbReference>
<evidence type="ECO:0000256" key="1">
    <source>
        <dbReference type="ARBA" id="ARBA00004496"/>
    </source>
</evidence>
<dbReference type="Proteomes" id="UP001597357">
    <property type="component" value="Unassembled WGS sequence"/>
</dbReference>
<feature type="domain" description="Tyr recombinase" evidence="10">
    <location>
        <begin position="106"/>
        <end position="290"/>
    </location>
</feature>
<dbReference type="InterPro" id="IPR013762">
    <property type="entry name" value="Integrase-like_cat_sf"/>
</dbReference>
<dbReference type="InterPro" id="IPR002104">
    <property type="entry name" value="Integrase_catalytic"/>
</dbReference>
<dbReference type="RefSeq" id="WP_379043164.1">
    <property type="nucleotide sequence ID" value="NZ_JBHULZ010000008.1"/>
</dbReference>
<dbReference type="PROSITE" id="PS51898">
    <property type="entry name" value="TYR_RECOMBINASE"/>
    <property type="match status" value="1"/>
</dbReference>
<protein>
    <submittedName>
        <fullName evidence="12">Tyrosine-type recombinase/integrase</fullName>
    </submittedName>
</protein>
<dbReference type="InterPro" id="IPR011010">
    <property type="entry name" value="DNA_brk_join_enz"/>
</dbReference>
<dbReference type="Pfam" id="PF00589">
    <property type="entry name" value="Phage_integrase"/>
    <property type="match status" value="1"/>
</dbReference>